<keyword evidence="2" id="KW-1185">Reference proteome</keyword>
<proteinExistence type="predicted"/>
<comment type="caution">
    <text evidence="1">The sequence shown here is derived from an EMBL/GenBank/DDBJ whole genome shotgun (WGS) entry which is preliminary data.</text>
</comment>
<name>A0A5R9IBR1_9GAMM</name>
<protein>
    <submittedName>
        <fullName evidence="1">Uncharacterized protein</fullName>
    </submittedName>
</protein>
<dbReference type="OrthoDB" id="6398811at2"/>
<evidence type="ECO:0000313" key="2">
    <source>
        <dbReference type="Proteomes" id="UP000307790"/>
    </source>
</evidence>
<dbReference type="AlphaFoldDB" id="A0A5R9IBR1"/>
<reference evidence="1 2" key="1">
    <citation type="submission" date="2019-05" db="EMBL/GenBank/DDBJ databases">
        <title>Genome sequences of Thalassotalea litorea 1K03283.</title>
        <authorList>
            <person name="Zhang D."/>
        </authorList>
    </citation>
    <scope>NUCLEOTIDE SEQUENCE [LARGE SCALE GENOMIC DNA]</scope>
    <source>
        <strain evidence="1 2">MCCC 1K03283</strain>
    </source>
</reference>
<dbReference type="RefSeq" id="WP_138321424.1">
    <property type="nucleotide sequence ID" value="NZ_VCBC01000020.1"/>
</dbReference>
<accession>A0A5R9IBR1</accession>
<sequence length="149" mass="16890">MQPSKPLPKFINGLKNALKVYGATQRDQYSWISKTENHFVFTAEQDHKDKERNIYNHKDGVFVKKVRALSKDLGDAPLTVSHGKELFDAVNETFTNNNDCRLLIVKGTKYGTSSGGVRAVMDNDLWRFTSFSGTVEQGFEFVLERVKAN</sequence>
<evidence type="ECO:0000313" key="1">
    <source>
        <dbReference type="EMBL" id="TLU61046.1"/>
    </source>
</evidence>
<gene>
    <name evidence="1" type="ORF">FE810_15790</name>
</gene>
<organism evidence="1 2">
    <name type="scientific">Thalassotalea litorea</name>
    <dbReference type="NCBI Taxonomy" id="2020715"/>
    <lineage>
        <taxon>Bacteria</taxon>
        <taxon>Pseudomonadati</taxon>
        <taxon>Pseudomonadota</taxon>
        <taxon>Gammaproteobacteria</taxon>
        <taxon>Alteromonadales</taxon>
        <taxon>Colwelliaceae</taxon>
        <taxon>Thalassotalea</taxon>
    </lineage>
</organism>
<dbReference type="Proteomes" id="UP000307790">
    <property type="component" value="Unassembled WGS sequence"/>
</dbReference>
<dbReference type="EMBL" id="VCBC01000020">
    <property type="protein sequence ID" value="TLU61046.1"/>
    <property type="molecule type" value="Genomic_DNA"/>
</dbReference>